<comment type="caution">
    <text evidence="19">The sequence shown here is derived from an EMBL/GenBank/DDBJ whole genome shotgun (WGS) entry which is preliminary data.</text>
</comment>
<feature type="non-terminal residue" evidence="19">
    <location>
        <position position="342"/>
    </location>
</feature>
<keyword evidence="12" id="KW-0460">Magnesium</keyword>
<evidence type="ECO:0000256" key="15">
    <source>
        <dbReference type="ARBA" id="ARBA00023136"/>
    </source>
</evidence>
<comment type="cofactor">
    <cofactor evidence="1">
        <name>Mg(2+)</name>
        <dbReference type="ChEBI" id="CHEBI:18420"/>
    </cofactor>
</comment>
<keyword evidence="8" id="KW-0444">Lipid biosynthesis</keyword>
<evidence type="ECO:0000256" key="16">
    <source>
        <dbReference type="ARBA" id="ARBA00023209"/>
    </source>
</evidence>
<dbReference type="GO" id="GO:0005743">
    <property type="term" value="C:mitochondrial inner membrane"/>
    <property type="evidence" value="ECO:0007669"/>
    <property type="project" value="UniProtKB-SubCell"/>
</dbReference>
<dbReference type="GeneID" id="63783910"/>
<keyword evidence="15" id="KW-0472">Membrane</keyword>
<dbReference type="PIRSF" id="PIRSF028840">
    <property type="entry name" value="Mmp37"/>
    <property type="match status" value="1"/>
</dbReference>
<keyword evidence="20" id="KW-1185">Reference proteome</keyword>
<evidence type="ECO:0000256" key="2">
    <source>
        <dbReference type="ARBA" id="ARBA00004443"/>
    </source>
</evidence>
<evidence type="ECO:0000256" key="1">
    <source>
        <dbReference type="ARBA" id="ARBA00001946"/>
    </source>
</evidence>
<evidence type="ECO:0000256" key="4">
    <source>
        <dbReference type="ARBA" id="ARBA00005189"/>
    </source>
</evidence>
<evidence type="ECO:0000256" key="5">
    <source>
        <dbReference type="ARBA" id="ARBA00005458"/>
    </source>
</evidence>
<keyword evidence="17" id="KW-1208">Phospholipid metabolism</keyword>
<keyword evidence="13" id="KW-0443">Lipid metabolism</keyword>
<dbReference type="PANTHER" id="PTHR13619">
    <property type="entry name" value="PHOSPHATIDATE CYTIDYLYLTRANSFERASE, MITOCHONDRIAL"/>
    <property type="match status" value="1"/>
</dbReference>
<dbReference type="EMBL" id="MCFI01000019">
    <property type="protein sequence ID" value="ORY77780.1"/>
    <property type="molecule type" value="Genomic_DNA"/>
</dbReference>
<evidence type="ECO:0000256" key="17">
    <source>
        <dbReference type="ARBA" id="ARBA00023264"/>
    </source>
</evidence>
<comment type="similarity">
    <text evidence="5">Belongs to the TAM41 family.</text>
</comment>
<evidence type="ECO:0000313" key="20">
    <source>
        <dbReference type="Proteomes" id="UP000193685"/>
    </source>
</evidence>
<dbReference type="AlphaFoldDB" id="A0A1Y2F1P1"/>
<comment type="pathway">
    <text evidence="3">Phospholipid metabolism; CDP-diacylglycerol biosynthesis; CDP-diacylglycerol from sn-glycerol 3-phosphate: step 3/3.</text>
</comment>
<keyword evidence="11" id="KW-0999">Mitochondrion inner membrane</keyword>
<evidence type="ECO:0000256" key="13">
    <source>
        <dbReference type="ARBA" id="ARBA00023098"/>
    </source>
</evidence>
<evidence type="ECO:0000256" key="10">
    <source>
        <dbReference type="ARBA" id="ARBA00022695"/>
    </source>
</evidence>
<evidence type="ECO:0000256" key="6">
    <source>
        <dbReference type="ARBA" id="ARBA00012487"/>
    </source>
</evidence>
<evidence type="ECO:0000256" key="3">
    <source>
        <dbReference type="ARBA" id="ARBA00005119"/>
    </source>
</evidence>
<organism evidence="19 20">
    <name type="scientific">Protomyces lactucae-debilis</name>
    <dbReference type="NCBI Taxonomy" id="2754530"/>
    <lineage>
        <taxon>Eukaryota</taxon>
        <taxon>Fungi</taxon>
        <taxon>Dikarya</taxon>
        <taxon>Ascomycota</taxon>
        <taxon>Taphrinomycotina</taxon>
        <taxon>Taphrinomycetes</taxon>
        <taxon>Taphrinales</taxon>
        <taxon>Protomycetaceae</taxon>
        <taxon>Protomyces</taxon>
    </lineage>
</organism>
<dbReference type="PANTHER" id="PTHR13619:SF0">
    <property type="entry name" value="PHOSPHATIDATE CYTIDYLYLTRANSFERASE, MITOCHONDRIAL"/>
    <property type="match status" value="1"/>
</dbReference>
<dbReference type="OrthoDB" id="341477at2759"/>
<evidence type="ECO:0000256" key="14">
    <source>
        <dbReference type="ARBA" id="ARBA00023128"/>
    </source>
</evidence>
<dbReference type="Pfam" id="PF09139">
    <property type="entry name" value="Tam41_Mmp37"/>
    <property type="match status" value="1"/>
</dbReference>
<dbReference type="Proteomes" id="UP000193685">
    <property type="component" value="Unassembled WGS sequence"/>
</dbReference>
<comment type="subcellular location">
    <subcellularLocation>
        <location evidence="2">Mitochondrion inner membrane</location>
        <topology evidence="2">Peripheral membrane protein</topology>
        <orientation evidence="2">Matrix side</orientation>
    </subcellularLocation>
</comment>
<dbReference type="GO" id="GO:0016024">
    <property type="term" value="P:CDP-diacylglycerol biosynthetic process"/>
    <property type="evidence" value="ECO:0007669"/>
    <property type="project" value="UniProtKB-UniPathway"/>
</dbReference>
<evidence type="ECO:0000313" key="19">
    <source>
        <dbReference type="EMBL" id="ORY77780.1"/>
    </source>
</evidence>
<dbReference type="GO" id="GO:0032049">
    <property type="term" value="P:cardiolipin biosynthetic process"/>
    <property type="evidence" value="ECO:0007669"/>
    <property type="project" value="InterPro"/>
</dbReference>
<proteinExistence type="inferred from homology"/>
<dbReference type="STRING" id="56484.A0A1Y2F1P1"/>
<keyword evidence="10" id="KW-0548">Nucleotidyltransferase</keyword>
<evidence type="ECO:0000256" key="7">
    <source>
        <dbReference type="ARBA" id="ARBA00018337"/>
    </source>
</evidence>
<comment type="pathway">
    <text evidence="4">Lipid metabolism.</text>
</comment>
<dbReference type="OMA" id="HAENMHR"/>
<evidence type="ECO:0000256" key="8">
    <source>
        <dbReference type="ARBA" id="ARBA00022516"/>
    </source>
</evidence>
<evidence type="ECO:0000256" key="9">
    <source>
        <dbReference type="ARBA" id="ARBA00022679"/>
    </source>
</evidence>
<keyword evidence="16" id="KW-0594">Phospholipid biosynthesis</keyword>
<evidence type="ECO:0000256" key="12">
    <source>
        <dbReference type="ARBA" id="ARBA00022842"/>
    </source>
</evidence>
<keyword evidence="9" id="KW-0808">Transferase</keyword>
<dbReference type="EC" id="2.7.7.41" evidence="6"/>
<dbReference type="InterPro" id="IPR015222">
    <property type="entry name" value="Tam41"/>
</dbReference>
<dbReference type="UniPathway" id="UPA00557">
    <property type="reaction ID" value="UER00614"/>
</dbReference>
<dbReference type="RefSeq" id="XP_040723165.1">
    <property type="nucleotide sequence ID" value="XM_040867311.1"/>
</dbReference>
<gene>
    <name evidence="19" type="ORF">BCR37DRAFT_338761</name>
</gene>
<sequence>ELTQQLRQVLWQFKAPIRFAFAYGSGVFPQRGYAKTPTTKPMVDYIFGVSHAQHFHSLNLTDHADHYSFLRRLGSGTISHVQERYGAGVYFNPYVTVNGIAIKYGVVNLDTLCEDLDDWRTLYLAGRMQKPIKVLRDHPQVQLAYQRTLNAALRAALLLLPQTFTERQLFTTIASLSYLGDPRMSVGGENPKKVENIVSAQQQHFRSLYGPLMADLPNIQYMGTEHSGQDMAGLTQDLNPQTRGNMVRRLPKTFQAKLYNAYRHKLGEQHAIHIQTSEKEGVPSTFGSPFDVAIAASSTLNAEVMKAISATVAWPSTVQTIKGILTAGPFKSWNYVAEKLKK</sequence>
<keyword evidence="14" id="KW-0496">Mitochondrion</keyword>
<evidence type="ECO:0000256" key="18">
    <source>
        <dbReference type="ARBA" id="ARBA00029893"/>
    </source>
</evidence>
<accession>A0A1Y2F1P1</accession>
<name>A0A1Y2F1P1_PROLT</name>
<dbReference type="GO" id="GO:0004605">
    <property type="term" value="F:phosphatidate cytidylyltransferase activity"/>
    <property type="evidence" value="ECO:0007669"/>
    <property type="project" value="UniProtKB-EC"/>
</dbReference>
<feature type="non-terminal residue" evidence="19">
    <location>
        <position position="1"/>
    </location>
</feature>
<protein>
    <recommendedName>
        <fullName evidence="7">Phosphatidate cytidylyltransferase, mitochondrial</fullName>
        <ecNumber evidence="6">2.7.7.41</ecNumber>
    </recommendedName>
    <alternativeName>
        <fullName evidence="18">CDP-diacylglycerol synthase</fullName>
    </alternativeName>
</protein>
<evidence type="ECO:0000256" key="11">
    <source>
        <dbReference type="ARBA" id="ARBA00022792"/>
    </source>
</evidence>
<reference evidence="19 20" key="1">
    <citation type="submission" date="2016-07" db="EMBL/GenBank/DDBJ databases">
        <title>Pervasive Adenine N6-methylation of Active Genes in Fungi.</title>
        <authorList>
            <consortium name="DOE Joint Genome Institute"/>
            <person name="Mondo S.J."/>
            <person name="Dannebaum R.O."/>
            <person name="Kuo R.C."/>
            <person name="Labutti K."/>
            <person name="Haridas S."/>
            <person name="Kuo A."/>
            <person name="Salamov A."/>
            <person name="Ahrendt S.R."/>
            <person name="Lipzen A."/>
            <person name="Sullivan W."/>
            <person name="Andreopoulos W.B."/>
            <person name="Clum A."/>
            <person name="Lindquist E."/>
            <person name="Daum C."/>
            <person name="Ramamoorthy G.K."/>
            <person name="Gryganskyi A."/>
            <person name="Culley D."/>
            <person name="Magnuson J.K."/>
            <person name="James T.Y."/>
            <person name="O'Malley M.A."/>
            <person name="Stajich J.E."/>
            <person name="Spatafora J.W."/>
            <person name="Visel A."/>
            <person name="Grigoriev I.V."/>
        </authorList>
    </citation>
    <scope>NUCLEOTIDE SEQUENCE [LARGE SCALE GENOMIC DNA]</scope>
    <source>
        <strain evidence="19 20">12-1054</strain>
    </source>
</reference>